<organism evidence="2 3">
    <name type="scientific">Delftia lacustris</name>
    <dbReference type="NCBI Taxonomy" id="558537"/>
    <lineage>
        <taxon>Bacteria</taxon>
        <taxon>Pseudomonadati</taxon>
        <taxon>Pseudomonadota</taxon>
        <taxon>Betaproteobacteria</taxon>
        <taxon>Burkholderiales</taxon>
        <taxon>Comamonadaceae</taxon>
        <taxon>Delftia</taxon>
    </lineage>
</organism>
<dbReference type="EMBL" id="FNPE01000001">
    <property type="protein sequence ID" value="SDX87560.1"/>
    <property type="molecule type" value="Genomic_DNA"/>
</dbReference>
<evidence type="ECO:0000313" key="2">
    <source>
        <dbReference type="EMBL" id="SDX87560.1"/>
    </source>
</evidence>
<keyword evidence="1" id="KW-0812">Transmembrane</keyword>
<feature type="transmembrane region" description="Helical" evidence="1">
    <location>
        <begin position="6"/>
        <end position="23"/>
    </location>
</feature>
<keyword evidence="1" id="KW-1133">Transmembrane helix</keyword>
<evidence type="ECO:0000313" key="3">
    <source>
        <dbReference type="Proteomes" id="UP000183417"/>
    </source>
</evidence>
<gene>
    <name evidence="2" type="ORF">SAMN05421547_101560</name>
</gene>
<dbReference type="AlphaFoldDB" id="A0A1H3F9E8"/>
<accession>A0A1H3F9E8</accession>
<name>A0A1H3F9E8_9BURK</name>
<sequence length="53" mass="5903">MNQHSLFIQFIIGITAGMGAPIYDTDMMPAFSHFTGHHTTGKTRADDKNIIHD</sequence>
<reference evidence="2 3" key="1">
    <citation type="submission" date="2016-10" db="EMBL/GenBank/DDBJ databases">
        <authorList>
            <person name="de Groot N.N."/>
        </authorList>
    </citation>
    <scope>NUCLEOTIDE SEQUENCE [LARGE SCALE GENOMIC DNA]</scope>
    <source>
        <strain evidence="2 3">LMG 24775</strain>
    </source>
</reference>
<keyword evidence="1" id="KW-0472">Membrane</keyword>
<protein>
    <submittedName>
        <fullName evidence="2">Uncharacterized protein</fullName>
    </submittedName>
</protein>
<proteinExistence type="predicted"/>
<dbReference type="Proteomes" id="UP000183417">
    <property type="component" value="Unassembled WGS sequence"/>
</dbReference>
<evidence type="ECO:0000256" key="1">
    <source>
        <dbReference type="SAM" id="Phobius"/>
    </source>
</evidence>